<sequence length="110" mass="13219">MWLVTDEYQRVRKIDDTTFRVIDMFSDCDNEIYFVSDIEIDLTDYDYAELENIVIGYYQSIEDFKSFCENQEDYNQLLAEMIAEQTSDIEHCKSFTDEKQALDYLEDLQK</sequence>
<reference evidence="1" key="1">
    <citation type="submission" date="2024-06" db="EMBL/GenBank/DDBJ databases">
        <authorList>
            <person name="Ashkenazi R."/>
            <person name="Lipszyc R.R."/>
            <person name="Braunstein R."/>
            <person name="Yerushalmy O."/>
            <person name="Alkalay-Oren S."/>
            <person name="Coppenhagn-Glazer S."/>
            <person name="Hazan R."/>
        </authorList>
    </citation>
    <scope>NUCLEOTIDE SEQUENCE</scope>
</reference>
<dbReference type="EMBL" id="PP931174">
    <property type="protein sequence ID" value="XCH45229.1"/>
    <property type="molecule type" value="Genomic_DNA"/>
</dbReference>
<proteinExistence type="predicted"/>
<protein>
    <submittedName>
        <fullName evidence="1">Uncharacterized protein</fullName>
    </submittedName>
</protein>
<name>A0AAU8GS45_9VIRU</name>
<organism evidence="1">
    <name type="scientific">Mammaliicoccus phage MSShimriz1</name>
    <dbReference type="NCBI Taxonomy" id="3230127"/>
    <lineage>
        <taxon>Viruses</taxon>
    </lineage>
</organism>
<evidence type="ECO:0000313" key="1">
    <source>
        <dbReference type="EMBL" id="XCH45229.1"/>
    </source>
</evidence>
<accession>A0AAU8GS45</accession>